<comment type="caution">
    <text evidence="1">The sequence shown here is derived from an EMBL/GenBank/DDBJ whole genome shotgun (WGS) entry which is preliminary data.</text>
</comment>
<name>A0ACB8SU58_9AGAM</name>
<protein>
    <submittedName>
        <fullName evidence="1">Uncharacterized protein</fullName>
    </submittedName>
</protein>
<organism evidence="1 2">
    <name type="scientific">Artomyces pyxidatus</name>
    <dbReference type="NCBI Taxonomy" id="48021"/>
    <lineage>
        <taxon>Eukaryota</taxon>
        <taxon>Fungi</taxon>
        <taxon>Dikarya</taxon>
        <taxon>Basidiomycota</taxon>
        <taxon>Agaricomycotina</taxon>
        <taxon>Agaricomycetes</taxon>
        <taxon>Russulales</taxon>
        <taxon>Auriscalpiaceae</taxon>
        <taxon>Artomyces</taxon>
    </lineage>
</organism>
<dbReference type="EMBL" id="MU277222">
    <property type="protein sequence ID" value="KAI0059975.1"/>
    <property type="molecule type" value="Genomic_DNA"/>
</dbReference>
<reference evidence="1" key="1">
    <citation type="submission" date="2021-03" db="EMBL/GenBank/DDBJ databases">
        <authorList>
            <consortium name="DOE Joint Genome Institute"/>
            <person name="Ahrendt S."/>
            <person name="Looney B.P."/>
            <person name="Miyauchi S."/>
            <person name="Morin E."/>
            <person name="Drula E."/>
            <person name="Courty P.E."/>
            <person name="Chicoki N."/>
            <person name="Fauchery L."/>
            <person name="Kohler A."/>
            <person name="Kuo A."/>
            <person name="Labutti K."/>
            <person name="Pangilinan J."/>
            <person name="Lipzen A."/>
            <person name="Riley R."/>
            <person name="Andreopoulos W."/>
            <person name="He G."/>
            <person name="Johnson J."/>
            <person name="Barry K.W."/>
            <person name="Grigoriev I.V."/>
            <person name="Nagy L."/>
            <person name="Hibbett D."/>
            <person name="Henrissat B."/>
            <person name="Matheny P.B."/>
            <person name="Labbe J."/>
            <person name="Martin F."/>
        </authorList>
    </citation>
    <scope>NUCLEOTIDE SEQUENCE</scope>
    <source>
        <strain evidence="1">HHB10654</strain>
    </source>
</reference>
<proteinExistence type="predicted"/>
<evidence type="ECO:0000313" key="2">
    <source>
        <dbReference type="Proteomes" id="UP000814140"/>
    </source>
</evidence>
<reference evidence="1" key="2">
    <citation type="journal article" date="2022" name="New Phytol.">
        <title>Evolutionary transition to the ectomycorrhizal habit in the genomes of a hyperdiverse lineage of mushroom-forming fungi.</title>
        <authorList>
            <person name="Looney B."/>
            <person name="Miyauchi S."/>
            <person name="Morin E."/>
            <person name="Drula E."/>
            <person name="Courty P.E."/>
            <person name="Kohler A."/>
            <person name="Kuo A."/>
            <person name="LaButti K."/>
            <person name="Pangilinan J."/>
            <person name="Lipzen A."/>
            <person name="Riley R."/>
            <person name="Andreopoulos W."/>
            <person name="He G."/>
            <person name="Johnson J."/>
            <person name="Nolan M."/>
            <person name="Tritt A."/>
            <person name="Barry K.W."/>
            <person name="Grigoriev I.V."/>
            <person name="Nagy L.G."/>
            <person name="Hibbett D."/>
            <person name="Henrissat B."/>
            <person name="Matheny P.B."/>
            <person name="Labbe J."/>
            <person name="Martin F.M."/>
        </authorList>
    </citation>
    <scope>NUCLEOTIDE SEQUENCE</scope>
    <source>
        <strain evidence="1">HHB10654</strain>
    </source>
</reference>
<sequence>MANMPSLPLETIQSIIEFASVDGLLALRLASKAFCALASPRAFHTISCTNTVKSTAGLLSLLDRPGIRTHVREISYRTLDSIPVYEQSATPEPTDGEDDEIRQNLIAAIKLFPAVPLLSSVQFTFSPLHFEVEPDTPTPRLEVQIAVLTALATLSSHSIYSLTLENIYPIPDPAYTSPSFLAFVAQLRHLRLATASDDVPDDYVTDGPIVPFYEDCLPSILRAPQNSLTSLEFLSDIDVGVAPGLDLGQLHYPHLTNLALRHVLFDAGTGVEAFILAHSTTLTSLTLRSCRIALDEVETPPDRPWAQVYTAFRQGLVHLRRLDIQEDEEDLHWKEGGLGLRKLRYGRCDPGYGWSPYAAHGAAAAVWTAGDDAALNEFRDTVRQRAA</sequence>
<gene>
    <name evidence="1" type="ORF">BV25DRAFT_1993242</name>
</gene>
<keyword evidence="2" id="KW-1185">Reference proteome</keyword>
<dbReference type="Proteomes" id="UP000814140">
    <property type="component" value="Unassembled WGS sequence"/>
</dbReference>
<accession>A0ACB8SU58</accession>
<evidence type="ECO:0000313" key="1">
    <source>
        <dbReference type="EMBL" id="KAI0059975.1"/>
    </source>
</evidence>